<dbReference type="OrthoDB" id="9764363at2"/>
<feature type="active site" description="Proton donor/acceptor" evidence="7">
    <location>
        <position position="203"/>
    </location>
</feature>
<proteinExistence type="inferred from homology"/>
<keyword evidence="4 10" id="KW-0378">Hydrolase</keyword>
<dbReference type="PATRIC" id="fig|1789004.3.peg.684"/>
<organism evidence="10 12">
    <name type="scientific">Ferrovum myxofaciens</name>
    <dbReference type="NCBI Taxonomy" id="416213"/>
    <lineage>
        <taxon>Bacteria</taxon>
        <taxon>Pseudomonadati</taxon>
        <taxon>Pseudomonadota</taxon>
        <taxon>Betaproteobacteria</taxon>
        <taxon>Ferrovales</taxon>
        <taxon>Ferrovaceae</taxon>
        <taxon>Ferrovum</taxon>
    </lineage>
</organism>
<dbReference type="SUPFAM" id="SSF52096">
    <property type="entry name" value="ClpP/crotonase"/>
    <property type="match status" value="2"/>
</dbReference>
<reference evidence="11" key="2">
    <citation type="submission" date="2021-02" db="EMBL/GenBank/DDBJ databases">
        <title>Comparative genomics of Ferrovum myxofaciens strains, predominant extremophile bacteria forming large biofilm stalactites in acid mine ecosystems.</title>
        <authorList>
            <person name="Burkartova K."/>
            <person name="Ridl J."/>
            <person name="Pajer P."/>
            <person name="Falteisek L."/>
        </authorList>
    </citation>
    <scope>NUCLEOTIDE SEQUENCE</scope>
    <source>
        <strain evidence="11">MI1III</strain>
    </source>
</reference>
<evidence type="ECO:0000313" key="11">
    <source>
        <dbReference type="EMBL" id="QWY77538.1"/>
    </source>
</evidence>
<comment type="similarity">
    <text evidence="2">Belongs to the peptidase S49 family.</text>
</comment>
<dbReference type="EC" id="3.4.21.-" evidence="10"/>
<dbReference type="Proteomes" id="UP000075653">
    <property type="component" value="Unassembled WGS sequence"/>
</dbReference>
<evidence type="ECO:0000313" key="10">
    <source>
        <dbReference type="EMBL" id="KXW58802.1"/>
    </source>
</evidence>
<keyword evidence="12" id="KW-1185">Reference proteome</keyword>
<dbReference type="GO" id="GO:0008236">
    <property type="term" value="F:serine-type peptidase activity"/>
    <property type="evidence" value="ECO:0007669"/>
    <property type="project" value="UniProtKB-KW"/>
</dbReference>
<dbReference type="InterPro" id="IPR004635">
    <property type="entry name" value="Pept_S49_SppA"/>
</dbReference>
<keyword evidence="6 8" id="KW-0472">Membrane</keyword>
<dbReference type="InterPro" id="IPR004634">
    <property type="entry name" value="Pept_S49_pIV"/>
</dbReference>
<dbReference type="Gene3D" id="3.90.226.10">
    <property type="entry name" value="2-enoyl-CoA Hydratase, Chain A, domain 1"/>
    <property type="match status" value="4"/>
</dbReference>
<evidence type="ECO:0000256" key="4">
    <source>
        <dbReference type="ARBA" id="ARBA00022801"/>
    </source>
</evidence>
<dbReference type="EMBL" id="LRRD01000010">
    <property type="protein sequence ID" value="KXW58802.1"/>
    <property type="molecule type" value="Genomic_DNA"/>
</dbReference>
<dbReference type="NCBIfam" id="TIGR00705">
    <property type="entry name" value="SppA_67K"/>
    <property type="match status" value="1"/>
</dbReference>
<evidence type="ECO:0000256" key="7">
    <source>
        <dbReference type="PIRSR" id="PIRSR001217-1"/>
    </source>
</evidence>
<dbReference type="RefSeq" id="WP_031595718.1">
    <property type="nucleotide sequence ID" value="NZ_CP053675.1"/>
</dbReference>
<reference evidence="10 12" key="1">
    <citation type="submission" date="2016-01" db="EMBL/GenBank/DDBJ databases">
        <title>Genome sequence of the acidophilic iron oxidising Ferrovum strain Z-31.</title>
        <authorList>
            <person name="Poehlein A."/>
            <person name="Ullrich S.R."/>
            <person name="Schloemann M."/>
            <person name="Muehling M."/>
            <person name="Daniel R."/>
        </authorList>
    </citation>
    <scope>NUCLEOTIDE SEQUENCE [LARGE SCALE GENOMIC DNA]</scope>
    <source>
        <strain evidence="10 12">Z-31</strain>
    </source>
</reference>
<evidence type="ECO:0000256" key="3">
    <source>
        <dbReference type="ARBA" id="ARBA00022670"/>
    </source>
</evidence>
<feature type="active site" description="Nucleophile" evidence="7">
    <location>
        <position position="404"/>
    </location>
</feature>
<dbReference type="InterPro" id="IPR047272">
    <property type="entry name" value="S49_SppA_C"/>
</dbReference>
<protein>
    <submittedName>
        <fullName evidence="10">Protease 4</fullName>
        <ecNumber evidence="10">3.4.21.-</ecNumber>
    </submittedName>
    <submittedName>
        <fullName evidence="11">Signal peptide peptidase SppA</fullName>
    </submittedName>
</protein>
<feature type="domain" description="Peptidase S49" evidence="9">
    <location>
        <begin position="135"/>
        <end position="280"/>
    </location>
</feature>
<dbReference type="PANTHER" id="PTHR33209">
    <property type="entry name" value="PROTEASE 4"/>
    <property type="match status" value="1"/>
</dbReference>
<accession>A0A859ABC7</accession>
<evidence type="ECO:0000256" key="5">
    <source>
        <dbReference type="ARBA" id="ARBA00022825"/>
    </source>
</evidence>
<keyword evidence="8" id="KW-0812">Transmembrane</keyword>
<evidence type="ECO:0000256" key="1">
    <source>
        <dbReference type="ARBA" id="ARBA00004370"/>
    </source>
</evidence>
<dbReference type="PIRSF" id="PIRSF001217">
    <property type="entry name" value="Protease_4_SppA"/>
    <property type="match status" value="1"/>
</dbReference>
<dbReference type="GO" id="GO:0006465">
    <property type="term" value="P:signal peptide processing"/>
    <property type="evidence" value="ECO:0007669"/>
    <property type="project" value="InterPro"/>
</dbReference>
<evidence type="ECO:0000256" key="2">
    <source>
        <dbReference type="ARBA" id="ARBA00008683"/>
    </source>
</evidence>
<dbReference type="InterPro" id="IPR002142">
    <property type="entry name" value="Peptidase_S49"/>
</dbReference>
<evidence type="ECO:0000256" key="6">
    <source>
        <dbReference type="ARBA" id="ARBA00023136"/>
    </source>
</evidence>
<dbReference type="CDD" id="cd07018">
    <property type="entry name" value="S49_SppA_67K_type"/>
    <property type="match status" value="1"/>
</dbReference>
<gene>
    <name evidence="10" type="primary">sppA_1</name>
    <name evidence="11" type="synonym">sppA</name>
    <name evidence="10" type="ORF">FEMY_06800</name>
    <name evidence="11" type="ORF">JZL65_00155</name>
</gene>
<dbReference type="Pfam" id="PF01343">
    <property type="entry name" value="Peptidase_S49"/>
    <property type="match status" value="2"/>
</dbReference>
<dbReference type="EMBL" id="CP071137">
    <property type="protein sequence ID" value="QWY77538.1"/>
    <property type="molecule type" value="Genomic_DNA"/>
</dbReference>
<evidence type="ECO:0000256" key="8">
    <source>
        <dbReference type="SAM" id="Phobius"/>
    </source>
</evidence>
<keyword evidence="5" id="KW-0720">Serine protease</keyword>
<name>A0A859ABC7_9PROT</name>
<dbReference type="InterPro" id="IPR047217">
    <property type="entry name" value="S49_SppA_67K_type_N"/>
</dbReference>
<accession>A0A149W001</accession>
<feature type="transmembrane region" description="Helical" evidence="8">
    <location>
        <begin position="21"/>
        <end position="43"/>
    </location>
</feature>
<keyword evidence="3 10" id="KW-0645">Protease</keyword>
<dbReference type="Proteomes" id="UP000683551">
    <property type="component" value="Chromosome"/>
</dbReference>
<sequence length="622" mass="67771">MASLFRWLGRSLYWIWRGLMGLGQLGVSLVFVFLLAGGLTTYLSNRIPAPKPKTTLVIDLNAHLVEQAAPRTDNLLSASLLHQNDSGDIELRNVLEALDAAAQDPAIDRILLKTDGLQVSGIAILHEVAHALDRFKKTGKPVIAWADHYDQRQYFLAAHADRLYLDPLGQVLFQGFGRYRNYYRDALDRLGIKVNLIRVGTYKSFGEPYVANGPSPAALEADQTLYHALWADFDQSIENARHQPAGMIDQSIDHLPQDLATLQGNAAKLALSQHWVDALVTPDELTKLLEKNGHEDDKAKDFRQISLDDYVSRLPDPKSGDGIAVIVAEGEIQDGEAPAGTIGGITTADLVRAAREDDQVKAVVLRIDSPGGSAHASELIRRELALTQAAGKPVVVSMGNLAASGGYWLSLSADEVIADPDTVTGSIGVFALIPTADGLMNKAGIHTGGVTTTWLSDADNLLRPLDPRFTQILQSSVSHLYQDFIQRTATARRLSPQAVDTVAQGRVWTGTQALNYHLIDHLGLFQDALKSARLRAHLTESAPVHYYDPNPSPWQRWLNLIGQSLLPNPLVAWLSQGTLALNPALTIASSSQMRTDLSVLVSPLLKGTAPFVPLTHCFCQIP</sequence>
<keyword evidence="8" id="KW-1133">Transmembrane helix</keyword>
<dbReference type="AlphaFoldDB" id="A0A859ABC7"/>
<evidence type="ECO:0000313" key="12">
    <source>
        <dbReference type="Proteomes" id="UP000075653"/>
    </source>
</evidence>
<dbReference type="PANTHER" id="PTHR33209:SF1">
    <property type="entry name" value="PEPTIDASE S49 DOMAIN-CONTAINING PROTEIN"/>
    <property type="match status" value="1"/>
</dbReference>
<dbReference type="NCBIfam" id="TIGR00706">
    <property type="entry name" value="SppA_dom"/>
    <property type="match status" value="1"/>
</dbReference>
<dbReference type="InterPro" id="IPR029045">
    <property type="entry name" value="ClpP/crotonase-like_dom_sf"/>
</dbReference>
<dbReference type="GO" id="GO:0016020">
    <property type="term" value="C:membrane"/>
    <property type="evidence" value="ECO:0007669"/>
    <property type="project" value="UniProtKB-SubCell"/>
</dbReference>
<evidence type="ECO:0000259" key="9">
    <source>
        <dbReference type="Pfam" id="PF01343"/>
    </source>
</evidence>
<dbReference type="CDD" id="cd07023">
    <property type="entry name" value="S49_Sppa_N_C"/>
    <property type="match status" value="1"/>
</dbReference>
<comment type="subcellular location">
    <subcellularLocation>
        <location evidence="1">Membrane</location>
    </subcellularLocation>
</comment>
<feature type="domain" description="Peptidase S49" evidence="9">
    <location>
        <begin position="388"/>
        <end position="537"/>
    </location>
</feature>